<feature type="modified residue" description="4-aspartylphosphate" evidence="8">
    <location>
        <position position="1280"/>
    </location>
</feature>
<dbReference type="Pfam" id="PF02518">
    <property type="entry name" value="HATPase_c"/>
    <property type="match status" value="1"/>
</dbReference>
<dbReference type="EC" id="2.7.13.3" evidence="3"/>
<dbReference type="SUPFAM" id="SSF55781">
    <property type="entry name" value="GAF domain-like"/>
    <property type="match status" value="1"/>
</dbReference>
<keyword evidence="15" id="KW-1185">Reference proteome</keyword>
<dbReference type="SUPFAM" id="SSF55874">
    <property type="entry name" value="ATPase domain of HSP90 chaperone/DNA topoisomerase II/histidine kinase"/>
    <property type="match status" value="1"/>
</dbReference>
<evidence type="ECO:0000313" key="15">
    <source>
        <dbReference type="Proteomes" id="UP001168528"/>
    </source>
</evidence>
<dbReference type="SUPFAM" id="SSF47384">
    <property type="entry name" value="Homodimeric domain of signal transducing histidine kinase"/>
    <property type="match status" value="1"/>
</dbReference>
<evidence type="ECO:0000256" key="7">
    <source>
        <dbReference type="ARBA" id="ARBA00023012"/>
    </source>
</evidence>
<dbReference type="EMBL" id="JAUKPO010000002">
    <property type="protein sequence ID" value="MDO1445840.1"/>
    <property type="molecule type" value="Genomic_DNA"/>
</dbReference>
<keyword evidence="7" id="KW-0902">Two-component regulatory system</keyword>
<feature type="modified residue" description="4-aspartylphosphate" evidence="8">
    <location>
        <position position="1127"/>
    </location>
</feature>
<protein>
    <recommendedName>
        <fullName evidence="3">histidine kinase</fullName>
        <ecNumber evidence="3">2.7.13.3</ecNumber>
    </recommendedName>
</protein>
<keyword evidence="10" id="KW-0472">Membrane</keyword>
<name>A0ABT8R5A7_9BACT</name>
<evidence type="ECO:0000256" key="4">
    <source>
        <dbReference type="ARBA" id="ARBA00022553"/>
    </source>
</evidence>
<evidence type="ECO:0000256" key="6">
    <source>
        <dbReference type="ARBA" id="ARBA00022777"/>
    </source>
</evidence>
<evidence type="ECO:0000259" key="12">
    <source>
        <dbReference type="PROSITE" id="PS50110"/>
    </source>
</evidence>
<proteinExistence type="predicted"/>
<feature type="domain" description="Response regulatory" evidence="12">
    <location>
        <begin position="1230"/>
        <end position="1347"/>
    </location>
</feature>
<dbReference type="Pfam" id="PF00672">
    <property type="entry name" value="HAMP"/>
    <property type="match status" value="1"/>
</dbReference>
<evidence type="ECO:0000256" key="10">
    <source>
        <dbReference type="SAM" id="Phobius"/>
    </source>
</evidence>
<evidence type="ECO:0000259" key="11">
    <source>
        <dbReference type="PROSITE" id="PS50109"/>
    </source>
</evidence>
<dbReference type="SMART" id="SM00065">
    <property type="entry name" value="GAF"/>
    <property type="match status" value="1"/>
</dbReference>
<dbReference type="InterPro" id="IPR003660">
    <property type="entry name" value="HAMP_dom"/>
</dbReference>
<dbReference type="InterPro" id="IPR036890">
    <property type="entry name" value="HATPase_C_sf"/>
</dbReference>
<keyword evidence="10" id="KW-0812">Transmembrane</keyword>
<dbReference type="Gene3D" id="6.10.340.10">
    <property type="match status" value="1"/>
</dbReference>
<evidence type="ECO:0000256" key="5">
    <source>
        <dbReference type="ARBA" id="ARBA00022679"/>
    </source>
</evidence>
<feature type="domain" description="Response regulatory" evidence="12">
    <location>
        <begin position="956"/>
        <end position="1069"/>
    </location>
</feature>
<keyword evidence="6" id="KW-0418">Kinase</keyword>
<dbReference type="PROSITE" id="PS50109">
    <property type="entry name" value="HIS_KIN"/>
    <property type="match status" value="1"/>
</dbReference>
<dbReference type="InterPro" id="IPR005467">
    <property type="entry name" value="His_kinase_dom"/>
</dbReference>
<feature type="domain" description="Response regulatory" evidence="12">
    <location>
        <begin position="1078"/>
        <end position="1195"/>
    </location>
</feature>
<dbReference type="CDD" id="cd06225">
    <property type="entry name" value="HAMP"/>
    <property type="match status" value="1"/>
</dbReference>
<dbReference type="CDD" id="cd00082">
    <property type="entry name" value="HisKA"/>
    <property type="match status" value="1"/>
</dbReference>
<feature type="domain" description="Histidine kinase" evidence="11">
    <location>
        <begin position="678"/>
        <end position="909"/>
    </location>
</feature>
<dbReference type="CDD" id="cd17546">
    <property type="entry name" value="REC_hyHK_CKI1_RcsC-like"/>
    <property type="match status" value="1"/>
</dbReference>
<dbReference type="RefSeq" id="WP_302036638.1">
    <property type="nucleotide sequence ID" value="NZ_JAUKPO010000002.1"/>
</dbReference>
<dbReference type="CDD" id="cd16922">
    <property type="entry name" value="HATPase_EvgS-ArcB-TorS-like"/>
    <property type="match status" value="1"/>
</dbReference>
<dbReference type="InterPro" id="IPR036097">
    <property type="entry name" value="HisK_dim/P_sf"/>
</dbReference>
<comment type="subcellular location">
    <subcellularLocation>
        <location evidence="2">Membrane</location>
    </subcellularLocation>
</comment>
<dbReference type="SMART" id="SM00388">
    <property type="entry name" value="HisKA"/>
    <property type="match status" value="1"/>
</dbReference>
<sequence length="1353" mass="151763">MKLIRNLKIRDKLLLLFFILLIPLLYFVITGTMAVITKQEELNDFYKNLEEAELISTLIHELQNERALSNGYLSSQGKDFRKELLAQRQLTDQARFRLEAYLEESERELPQMGTFDNQPVLRSEIDQLKKDSVREDSFYGEIREGLMVRVSNMAHKMDDDEARNLLLAHNSLLNAKHELGRIRSLTSSLFASPVLTMQEYKNFGTLKTLLEQSLQNFVRGASPEVLKAYNTHTSSNNFSEVNTLINSIEQNPQVNLANLDAGTWYQKFTVAIVSMREVEVLSIQAIKKLMENKIEANNRLLLFYIFFVLLSLVLAIIVAVFIIRYISDAILSLRDVSEKLSRGETDVAISVDAEDELGDLAKSFGKLAGNNIQLAAVAEAIGQGKYDIEVALTGPQDVLGYSLNTMRQRLRTLSLEQDNRNWLLSGIAGLNDLMSGASDIKQTARHITTYLCEYLQAQAGVFYLNNERGSFVFTAGYAANEESLRMPVFKIGEGVSGQAVAQKKIVLLENVPDQYLSIRTGMAEIPPSQLILIPLHFSDEIIGLVELASRKGFSPQQQQFLEEVSARIALVVHTLQANLKTQELLHETQNQSEELAAQQEELRQVNTELREQKEQLVASEEELRVSQEELQEKNQELEEQYESIRIKNREIEEAQQAIELKIQQVETVSRYKSEFLANMSHELRTPLNSIMILSSLLAEDMQKRGLEKLAEHSRIIHNSGGDLLKLINEILDLAKIESGQIGLEIAKVQVDRLNAGREFRQLAEEKGIEFDVQVMPGAPETITTDAFRLDQILKNLLSNALKFTPAGGKVTLRIYKPNNVLYKSNSLIEAQETIAFGVTDTGIGIPKSKQALVFEAFQQADTSTTRKYGGTGLGLSICRELAALLGGEIHLYSEEDKGSTFTLYLPTNLPAAAGVVAPAIVHAASSGSTNSEKSTSETIGALLPQTEINANGKSKKIIIVEDDPNFNNALADFARSKDFTVVQAFTGTEGWDLIKKHIPDAVLLDIQLPGINGWDILKMMRADSRLKQVQIHVMSAYDKQDVESALQNEEFIPKPLTLEKIDKAFAQISGNLNTKLQNILVVEDNLIENKAITELLAAHNIHAIPAYSGTEALETLQHAHVDGIILDLKLPDMEGYAVMEKIRATIGGEDLPIVIYSGKDLSMEEENKLKKYTNTVIIKNEFSYLRLMDEVKLFLQKVQDKLQGKQDKSTAIVDTPMDLHVPGEVLQNKKVLIVDDDVRNIYSLYTVLERQGMQITIANDGKEALQKLQEEKDVNIVLMDTMMPEMDGIECTRKIRQQSQFKTLPIIALTAKAMKGDREKCLEAGASDYISKPLDIDKLLSLMRVWVYDQDKR</sequence>
<feature type="domain" description="HAMP" evidence="13">
    <location>
        <begin position="324"/>
        <end position="376"/>
    </location>
</feature>
<keyword evidence="10" id="KW-1133">Transmembrane helix</keyword>
<dbReference type="Gene3D" id="3.30.450.40">
    <property type="match status" value="1"/>
</dbReference>
<feature type="coiled-coil region" evidence="9">
    <location>
        <begin position="581"/>
        <end position="668"/>
    </location>
</feature>
<evidence type="ECO:0000256" key="2">
    <source>
        <dbReference type="ARBA" id="ARBA00004370"/>
    </source>
</evidence>
<dbReference type="InterPro" id="IPR003661">
    <property type="entry name" value="HisK_dim/P_dom"/>
</dbReference>
<dbReference type="SUPFAM" id="SSF52172">
    <property type="entry name" value="CheY-like"/>
    <property type="match status" value="3"/>
</dbReference>
<dbReference type="PANTHER" id="PTHR45339:SF1">
    <property type="entry name" value="HYBRID SIGNAL TRANSDUCTION HISTIDINE KINASE J"/>
    <property type="match status" value="1"/>
</dbReference>
<dbReference type="Pfam" id="PF13185">
    <property type="entry name" value="GAF_2"/>
    <property type="match status" value="1"/>
</dbReference>
<keyword evidence="4 8" id="KW-0597">Phosphoprotein</keyword>
<dbReference type="CDD" id="cd00156">
    <property type="entry name" value="REC"/>
    <property type="match status" value="2"/>
</dbReference>
<dbReference type="InterPro" id="IPR001789">
    <property type="entry name" value="Sig_transdc_resp-reg_receiver"/>
</dbReference>
<organism evidence="14 15">
    <name type="scientific">Rhodocytophaga aerolata</name>
    <dbReference type="NCBI Taxonomy" id="455078"/>
    <lineage>
        <taxon>Bacteria</taxon>
        <taxon>Pseudomonadati</taxon>
        <taxon>Bacteroidota</taxon>
        <taxon>Cytophagia</taxon>
        <taxon>Cytophagales</taxon>
        <taxon>Rhodocytophagaceae</taxon>
        <taxon>Rhodocytophaga</taxon>
    </lineage>
</organism>
<dbReference type="Gene3D" id="3.40.50.2300">
    <property type="match status" value="3"/>
</dbReference>
<evidence type="ECO:0000256" key="9">
    <source>
        <dbReference type="SAM" id="Coils"/>
    </source>
</evidence>
<gene>
    <name evidence="14" type="ORF">Q0590_06235</name>
</gene>
<dbReference type="Pfam" id="PF08376">
    <property type="entry name" value="NIT"/>
    <property type="match status" value="1"/>
</dbReference>
<dbReference type="PROSITE" id="PS50110">
    <property type="entry name" value="RESPONSE_REGULATORY"/>
    <property type="match status" value="3"/>
</dbReference>
<dbReference type="SMART" id="SM00387">
    <property type="entry name" value="HATPase_c"/>
    <property type="match status" value="1"/>
</dbReference>
<dbReference type="PRINTS" id="PR00344">
    <property type="entry name" value="BCTRLSENSOR"/>
</dbReference>
<keyword evidence="9" id="KW-0175">Coiled coil</keyword>
<dbReference type="InterPro" id="IPR003594">
    <property type="entry name" value="HATPase_dom"/>
</dbReference>
<dbReference type="InterPro" id="IPR013587">
    <property type="entry name" value="Nitrate/nitrite_sensing"/>
</dbReference>
<feature type="modified residue" description="4-aspartylphosphate" evidence="8">
    <location>
        <position position="1005"/>
    </location>
</feature>
<reference evidence="14" key="1">
    <citation type="submission" date="2023-07" db="EMBL/GenBank/DDBJ databases">
        <title>The genome sequence of Rhodocytophaga aerolata KACC 12507.</title>
        <authorList>
            <person name="Zhang X."/>
        </authorList>
    </citation>
    <scope>NUCLEOTIDE SEQUENCE</scope>
    <source>
        <strain evidence="14">KACC 12507</strain>
    </source>
</reference>
<dbReference type="SMART" id="SM00448">
    <property type="entry name" value="REC"/>
    <property type="match status" value="3"/>
</dbReference>
<dbReference type="Proteomes" id="UP001168528">
    <property type="component" value="Unassembled WGS sequence"/>
</dbReference>
<keyword evidence="5" id="KW-0808">Transferase</keyword>
<accession>A0ABT8R5A7</accession>
<comment type="caution">
    <text evidence="14">The sequence shown here is derived from an EMBL/GenBank/DDBJ whole genome shotgun (WGS) entry which is preliminary data.</text>
</comment>
<evidence type="ECO:0000259" key="13">
    <source>
        <dbReference type="PROSITE" id="PS50885"/>
    </source>
</evidence>
<evidence type="ECO:0000256" key="8">
    <source>
        <dbReference type="PROSITE-ProRule" id="PRU00169"/>
    </source>
</evidence>
<dbReference type="InterPro" id="IPR011006">
    <property type="entry name" value="CheY-like_superfamily"/>
</dbReference>
<evidence type="ECO:0000256" key="1">
    <source>
        <dbReference type="ARBA" id="ARBA00000085"/>
    </source>
</evidence>
<dbReference type="InterPro" id="IPR004358">
    <property type="entry name" value="Sig_transdc_His_kin-like_C"/>
</dbReference>
<dbReference type="Gene3D" id="1.10.287.130">
    <property type="match status" value="1"/>
</dbReference>
<dbReference type="PROSITE" id="PS50885">
    <property type="entry name" value="HAMP"/>
    <property type="match status" value="1"/>
</dbReference>
<evidence type="ECO:0000256" key="3">
    <source>
        <dbReference type="ARBA" id="ARBA00012438"/>
    </source>
</evidence>
<dbReference type="Pfam" id="PF00512">
    <property type="entry name" value="HisKA"/>
    <property type="match status" value="1"/>
</dbReference>
<evidence type="ECO:0000313" key="14">
    <source>
        <dbReference type="EMBL" id="MDO1445840.1"/>
    </source>
</evidence>
<dbReference type="Pfam" id="PF00072">
    <property type="entry name" value="Response_reg"/>
    <property type="match status" value="3"/>
</dbReference>
<dbReference type="InterPro" id="IPR003018">
    <property type="entry name" value="GAF"/>
</dbReference>
<dbReference type="InterPro" id="IPR029016">
    <property type="entry name" value="GAF-like_dom_sf"/>
</dbReference>
<dbReference type="SMART" id="SM00304">
    <property type="entry name" value="HAMP"/>
    <property type="match status" value="1"/>
</dbReference>
<dbReference type="Gene3D" id="3.30.565.10">
    <property type="entry name" value="Histidine kinase-like ATPase, C-terminal domain"/>
    <property type="match status" value="1"/>
</dbReference>
<feature type="transmembrane region" description="Helical" evidence="10">
    <location>
        <begin position="301"/>
        <end position="326"/>
    </location>
</feature>
<dbReference type="PANTHER" id="PTHR45339">
    <property type="entry name" value="HYBRID SIGNAL TRANSDUCTION HISTIDINE KINASE J"/>
    <property type="match status" value="1"/>
</dbReference>
<comment type="catalytic activity">
    <reaction evidence="1">
        <text>ATP + protein L-histidine = ADP + protein N-phospho-L-histidine.</text>
        <dbReference type="EC" id="2.7.13.3"/>
    </reaction>
</comment>
<dbReference type="SUPFAM" id="SSF158472">
    <property type="entry name" value="HAMP domain-like"/>
    <property type="match status" value="1"/>
</dbReference>